<name>A0A848QXG5_PHOVU</name>
<dbReference type="InterPro" id="IPR053158">
    <property type="entry name" value="CapK_Type1_Caps_Biosynth"/>
</dbReference>
<reference evidence="1 2" key="1">
    <citation type="submission" date="2020-04" db="EMBL/GenBank/DDBJ databases">
        <title>A novel gut-associated lysogenic phage, Bacteroides phage BV01, alters the host transcriptome and bile acid metabolism in Bacteroides vulgatus.</title>
        <authorList>
            <person name="Campbell D.E."/>
            <person name="Ly L."/>
            <person name="Ridlon J.M."/>
            <person name="Hsiao A."/>
            <person name="Degnan P.H."/>
        </authorList>
    </citation>
    <scope>NUCLEOTIDE SEQUENCE [LARGE SCALE GENOMIC DNA]</scope>
    <source>
        <strain evidence="1 2">VPI-BV8526</strain>
    </source>
</reference>
<organism evidence="1 2">
    <name type="scientific">Phocaeicola vulgatus</name>
    <name type="common">Bacteroides vulgatus</name>
    <dbReference type="NCBI Taxonomy" id="821"/>
    <lineage>
        <taxon>Bacteria</taxon>
        <taxon>Pseudomonadati</taxon>
        <taxon>Bacteroidota</taxon>
        <taxon>Bacteroidia</taxon>
        <taxon>Bacteroidales</taxon>
        <taxon>Bacteroidaceae</taxon>
        <taxon>Phocaeicola</taxon>
    </lineage>
</organism>
<keyword evidence="1" id="KW-0436">Ligase</keyword>
<accession>A0A848QXG5</accession>
<dbReference type="Gene3D" id="3.40.50.12780">
    <property type="entry name" value="N-terminal domain of ligase-like"/>
    <property type="match status" value="1"/>
</dbReference>
<dbReference type="SUPFAM" id="SSF56801">
    <property type="entry name" value="Acetyl-CoA synthetase-like"/>
    <property type="match status" value="1"/>
</dbReference>
<protein>
    <submittedName>
        <fullName evidence="1">Phenylacetate--CoA ligase family protein</fullName>
    </submittedName>
</protein>
<dbReference type="PANTHER" id="PTHR36932:SF1">
    <property type="entry name" value="CAPSULAR POLYSACCHARIDE BIOSYNTHESIS PROTEIN"/>
    <property type="match status" value="1"/>
</dbReference>
<dbReference type="PANTHER" id="PTHR36932">
    <property type="entry name" value="CAPSULAR POLYSACCHARIDE BIOSYNTHESIS PROTEIN"/>
    <property type="match status" value="1"/>
</dbReference>
<gene>
    <name evidence="1" type="ORF">HKQ55_12180</name>
</gene>
<comment type="caution">
    <text evidence="1">The sequence shown here is derived from an EMBL/GenBank/DDBJ whole genome shotgun (WGS) entry which is preliminary data.</text>
</comment>
<sequence>MNKYLKESVKYLLRSYPVIYPYIKEIERMYNMSHDELQERNERVFLNIFRKAYTKSSFYHKLYTEAGIKLEDIKCLDDISKLPIVTKDMILHQSDALLTTSKWKLLKNRTSGTTGTPLTVFEDWKSIWREQAYFYCYRKRCGYIYGQPLASLRGNLGKNETTLFIHVSNTLFLSSYNINALTATIYYNALQKRRPVAIEGYPSSLFCLAMAFKEMGLQCNIPVCFTSSECLMDYQKKLIEEQFSTQIFDHYGTTERTVRLSENINHNGYFEDPGYSINEYLKDFIITTSLINSAFPLIRYKVNDVIELDKSKNNENYYIKRIIGRDEDFIICKDGSKVMRLDHIFKNASHVNMAQLIQYKKGELVIRIVPSVDFIQKDCDVLVANLNERVGKNNLDVSVQLIKKEQITYSSRNKFKYIISYLK</sequence>
<dbReference type="Proteomes" id="UP000583639">
    <property type="component" value="Unassembled WGS sequence"/>
</dbReference>
<proteinExistence type="predicted"/>
<dbReference type="InterPro" id="IPR042099">
    <property type="entry name" value="ANL_N_sf"/>
</dbReference>
<evidence type="ECO:0000313" key="1">
    <source>
        <dbReference type="EMBL" id="NMW40874.1"/>
    </source>
</evidence>
<dbReference type="RefSeq" id="WP_172770140.1">
    <property type="nucleotide sequence ID" value="NZ_JABDSI010000120.1"/>
</dbReference>
<evidence type="ECO:0000313" key="2">
    <source>
        <dbReference type="Proteomes" id="UP000583639"/>
    </source>
</evidence>
<dbReference type="GO" id="GO:0016874">
    <property type="term" value="F:ligase activity"/>
    <property type="evidence" value="ECO:0007669"/>
    <property type="project" value="UniProtKB-KW"/>
</dbReference>
<dbReference type="AlphaFoldDB" id="A0A848QXG5"/>
<dbReference type="EMBL" id="JABDSI010000120">
    <property type="protein sequence ID" value="NMW40874.1"/>
    <property type="molecule type" value="Genomic_DNA"/>
</dbReference>